<proteinExistence type="predicted"/>
<evidence type="ECO:0000313" key="1">
    <source>
        <dbReference type="EMBL" id="SIT13810.1"/>
    </source>
</evidence>
<sequence length="40" mass="4302">MKWILGAAAVGALLATRSAVLRGAAHRNQGRDERVPHTHL</sequence>
<protein>
    <submittedName>
        <fullName evidence="1">Uncharacterized protein</fullName>
    </submittedName>
</protein>
<dbReference type="Proteomes" id="UP000186156">
    <property type="component" value="Unassembled WGS sequence"/>
</dbReference>
<reference evidence="2" key="1">
    <citation type="submission" date="2017-01" db="EMBL/GenBank/DDBJ databases">
        <authorList>
            <person name="Varghese N."/>
            <person name="Submissions S."/>
        </authorList>
    </citation>
    <scope>NUCLEOTIDE SEQUENCE [LARGE SCALE GENOMIC DNA]</scope>
    <source>
        <strain evidence="2">DSM 16176</strain>
    </source>
</reference>
<dbReference type="RefSeq" id="WP_268758637.1">
    <property type="nucleotide sequence ID" value="NZ_FTOO01000017.1"/>
</dbReference>
<dbReference type="EMBL" id="FTOO01000017">
    <property type="protein sequence ID" value="SIT13810.1"/>
    <property type="molecule type" value="Genomic_DNA"/>
</dbReference>
<gene>
    <name evidence="1" type="ORF">SAMN05421799_1177</name>
</gene>
<evidence type="ECO:0000313" key="2">
    <source>
        <dbReference type="Proteomes" id="UP000186156"/>
    </source>
</evidence>
<organism evidence="1 2">
    <name type="scientific">Alicyclobacillus vulcanalis</name>
    <dbReference type="NCBI Taxonomy" id="252246"/>
    <lineage>
        <taxon>Bacteria</taxon>
        <taxon>Bacillati</taxon>
        <taxon>Bacillota</taxon>
        <taxon>Bacilli</taxon>
        <taxon>Bacillales</taxon>
        <taxon>Alicyclobacillaceae</taxon>
        <taxon>Alicyclobacillus</taxon>
    </lineage>
</organism>
<dbReference type="AlphaFoldDB" id="A0A1N7PTD2"/>
<accession>A0A1N7PTD2</accession>
<name>A0A1N7PTD2_9BACL</name>
<keyword evidence="2" id="KW-1185">Reference proteome</keyword>